<protein>
    <submittedName>
        <fullName evidence="2">Uncharacterized protein</fullName>
    </submittedName>
</protein>
<sequence>MDSYITLGRSGLRGSPLGLGHKEQHHCVVLDGRGERLLSRRVLNDETALLELISDVPTATSSQPYPETPGSADLTNDRLRPTLGR</sequence>
<feature type="region of interest" description="Disordered" evidence="1">
    <location>
        <begin position="55"/>
        <end position="85"/>
    </location>
</feature>
<dbReference type="Proteomes" id="UP000620156">
    <property type="component" value="Unassembled WGS sequence"/>
</dbReference>
<comment type="caution">
    <text evidence="2">The sequence shown here is derived from an EMBL/GenBank/DDBJ whole genome shotgun (WGS) entry which is preliminary data.</text>
</comment>
<proteinExistence type="predicted"/>
<accession>A0A918BPE7</accession>
<name>A0A918BPE7_9ACTN</name>
<evidence type="ECO:0000313" key="3">
    <source>
        <dbReference type="Proteomes" id="UP000620156"/>
    </source>
</evidence>
<reference evidence="2" key="2">
    <citation type="submission" date="2020-09" db="EMBL/GenBank/DDBJ databases">
        <authorList>
            <person name="Sun Q."/>
            <person name="Ohkuma M."/>
        </authorList>
    </citation>
    <scope>NUCLEOTIDE SEQUENCE</scope>
    <source>
        <strain evidence="2">JCM 3131</strain>
    </source>
</reference>
<dbReference type="AlphaFoldDB" id="A0A918BPE7"/>
<organism evidence="2 3">
    <name type="scientific">Streptomyces ruber</name>
    <dbReference type="NCBI Taxonomy" id="83378"/>
    <lineage>
        <taxon>Bacteria</taxon>
        <taxon>Bacillati</taxon>
        <taxon>Actinomycetota</taxon>
        <taxon>Actinomycetes</taxon>
        <taxon>Kitasatosporales</taxon>
        <taxon>Streptomycetaceae</taxon>
        <taxon>Streptomyces</taxon>
    </lineage>
</organism>
<feature type="compositionally biased region" description="Basic and acidic residues" evidence="1">
    <location>
        <begin position="75"/>
        <end position="85"/>
    </location>
</feature>
<keyword evidence="3" id="KW-1185">Reference proteome</keyword>
<gene>
    <name evidence="2" type="ORF">GCM10010145_62090</name>
</gene>
<evidence type="ECO:0000313" key="2">
    <source>
        <dbReference type="EMBL" id="GGQ84049.1"/>
    </source>
</evidence>
<evidence type="ECO:0000256" key="1">
    <source>
        <dbReference type="SAM" id="MobiDB-lite"/>
    </source>
</evidence>
<dbReference type="EMBL" id="BMQK01000021">
    <property type="protein sequence ID" value="GGQ84049.1"/>
    <property type="molecule type" value="Genomic_DNA"/>
</dbReference>
<reference evidence="2" key="1">
    <citation type="journal article" date="2014" name="Int. J. Syst. Evol. Microbiol.">
        <title>Complete genome sequence of Corynebacterium casei LMG S-19264T (=DSM 44701T), isolated from a smear-ripened cheese.</title>
        <authorList>
            <consortium name="US DOE Joint Genome Institute (JGI-PGF)"/>
            <person name="Walter F."/>
            <person name="Albersmeier A."/>
            <person name="Kalinowski J."/>
            <person name="Ruckert C."/>
        </authorList>
    </citation>
    <scope>NUCLEOTIDE SEQUENCE</scope>
    <source>
        <strain evidence="2">JCM 3131</strain>
    </source>
</reference>